<feature type="binding site" evidence="1">
    <location>
        <position position="60"/>
    </location>
    <ligand>
        <name>S-adenosyl-L-methionine</name>
        <dbReference type="ChEBI" id="CHEBI:59789"/>
    </ligand>
</feature>
<dbReference type="InterPro" id="IPR029063">
    <property type="entry name" value="SAM-dependent_MTases_sf"/>
</dbReference>
<comment type="function">
    <text evidence="1">S-adenosyl-L-methionine-dependent protein-lysine N-methyltransferase that methylates elongation factor 1-alpha.</text>
</comment>
<feature type="binding site" evidence="1">
    <location>
        <position position="159"/>
    </location>
    <ligand>
        <name>S-adenosyl-L-methionine</name>
        <dbReference type="ChEBI" id="CHEBI:59789"/>
    </ligand>
</feature>
<feature type="binding site" evidence="1">
    <location>
        <position position="140"/>
    </location>
    <ligand>
        <name>S-adenosyl-L-methionine</name>
        <dbReference type="ChEBI" id="CHEBI:59789"/>
    </ligand>
</feature>
<proteinExistence type="inferred from homology"/>
<comment type="similarity">
    <text evidence="1">Belongs to the class I-like SAM-binding methyltransferase superfamily. METTL21 family. EFM6 subfamily.</text>
</comment>
<evidence type="ECO:0000313" key="3">
    <source>
        <dbReference type="Proteomes" id="UP001583172"/>
    </source>
</evidence>
<gene>
    <name evidence="1" type="primary">EFM6</name>
    <name evidence="2" type="ORF">VTJ49DRAFT_5576</name>
</gene>
<keyword evidence="1" id="KW-0949">S-adenosyl-L-methionine</keyword>
<comment type="subcellular location">
    <subcellularLocation>
        <location evidence="1">Cytoplasm</location>
    </subcellularLocation>
</comment>
<dbReference type="Gene3D" id="3.40.50.150">
    <property type="entry name" value="Vaccinia Virus protein VP39"/>
    <property type="match status" value="1"/>
</dbReference>
<dbReference type="EMBL" id="JAZGSY010000466">
    <property type="protein sequence ID" value="KAL1836092.1"/>
    <property type="molecule type" value="Genomic_DNA"/>
</dbReference>
<protein>
    <recommendedName>
        <fullName evidence="1">Protein-lysine N-methyltransferase EFM6</fullName>
        <ecNumber evidence="1">2.1.1.-</ecNumber>
    </recommendedName>
    <alternativeName>
        <fullName evidence="1">Elongation factor methyltransferase 6</fullName>
    </alternativeName>
</protein>
<dbReference type="Proteomes" id="UP001583172">
    <property type="component" value="Unassembled WGS sequence"/>
</dbReference>
<reference evidence="2 3" key="1">
    <citation type="journal article" date="2024" name="Commun. Biol.">
        <title>Comparative genomic analysis of thermophilic fungi reveals convergent evolutionary adaptations and gene losses.</title>
        <authorList>
            <person name="Steindorff A.S."/>
            <person name="Aguilar-Pontes M.V."/>
            <person name="Robinson A.J."/>
            <person name="Andreopoulos B."/>
            <person name="LaButti K."/>
            <person name="Kuo A."/>
            <person name="Mondo S."/>
            <person name="Riley R."/>
            <person name="Otillar R."/>
            <person name="Haridas S."/>
            <person name="Lipzen A."/>
            <person name="Grimwood J."/>
            <person name="Schmutz J."/>
            <person name="Clum A."/>
            <person name="Reid I.D."/>
            <person name="Moisan M.C."/>
            <person name="Butler G."/>
            <person name="Nguyen T.T.M."/>
            <person name="Dewar K."/>
            <person name="Conant G."/>
            <person name="Drula E."/>
            <person name="Henrissat B."/>
            <person name="Hansel C."/>
            <person name="Singer S."/>
            <person name="Hutchinson M.I."/>
            <person name="de Vries R.P."/>
            <person name="Natvig D.O."/>
            <person name="Powell A.J."/>
            <person name="Tsang A."/>
            <person name="Grigoriev I.V."/>
        </authorList>
    </citation>
    <scope>NUCLEOTIDE SEQUENCE [LARGE SCALE GENOMIC DNA]</scope>
    <source>
        <strain evidence="2 3">CBS 620.91</strain>
    </source>
</reference>
<keyword evidence="3" id="KW-1185">Reference proteome</keyword>
<dbReference type="Pfam" id="PF10294">
    <property type="entry name" value="Methyltransf_16"/>
    <property type="match status" value="1"/>
</dbReference>
<keyword evidence="1" id="KW-0963">Cytoplasm</keyword>
<feature type="binding site" evidence="1">
    <location>
        <begin position="87"/>
        <end position="89"/>
    </location>
    <ligand>
        <name>S-adenosyl-L-methionine</name>
        <dbReference type="ChEBI" id="CHEBI:59789"/>
    </ligand>
</feature>
<accession>A0ABR3V2X6</accession>
<dbReference type="PANTHER" id="PTHR14614">
    <property type="entry name" value="HEPATOCELLULAR CARCINOMA-ASSOCIATED ANTIGEN"/>
    <property type="match status" value="1"/>
</dbReference>
<name>A0ABR3V2X6_HUMIN</name>
<feature type="binding site" evidence="1">
    <location>
        <position position="112"/>
    </location>
    <ligand>
        <name>S-adenosyl-L-methionine</name>
        <dbReference type="ChEBI" id="CHEBI:59789"/>
    </ligand>
</feature>
<sequence>MNDRETSSSPEFSPLAFDEDLAPLPEYKAAGTTEVDFSGLLGEPLKLHEDLKSGCGGQLWPAGMVLAKHMLRYHGEKMKTARILELGAGGGVVGLTVAKGCPSIQHPLYITDMVEMEPLMQHNISLNGLDDRVRARVLNWGEPLSQEIIDFKPDVILAADCVYFEPAFPLLMQTLQELLTLVPTATVFFCFKKRRRADMQFLKAAKKAFTVAEVHDDDRPVFSRDNLFLFTFTHKS</sequence>
<dbReference type="InterPro" id="IPR019410">
    <property type="entry name" value="Methyltransf_16"/>
</dbReference>
<keyword evidence="1" id="KW-0489">Methyltransferase</keyword>
<dbReference type="PANTHER" id="PTHR14614:SF152">
    <property type="entry name" value="PROTEIN-LYSINE N-METHYLTRANSFERASE EFM6"/>
    <property type="match status" value="1"/>
</dbReference>
<dbReference type="EC" id="2.1.1.-" evidence="1"/>
<dbReference type="HAMAP" id="MF_03198">
    <property type="entry name" value="Methyltr_EFM6"/>
    <property type="match status" value="1"/>
</dbReference>
<dbReference type="InterPro" id="IPR033684">
    <property type="entry name" value="EFM6"/>
</dbReference>
<evidence type="ECO:0000256" key="1">
    <source>
        <dbReference type="HAMAP-Rule" id="MF_03198"/>
    </source>
</evidence>
<keyword evidence="1" id="KW-0808">Transferase</keyword>
<dbReference type="SUPFAM" id="SSF53335">
    <property type="entry name" value="S-adenosyl-L-methionine-dependent methyltransferases"/>
    <property type="match status" value="1"/>
</dbReference>
<comment type="caution">
    <text evidence="2">The sequence shown here is derived from an EMBL/GenBank/DDBJ whole genome shotgun (WGS) entry which is preliminary data.</text>
</comment>
<evidence type="ECO:0000313" key="2">
    <source>
        <dbReference type="EMBL" id="KAL1836092.1"/>
    </source>
</evidence>
<organism evidence="2 3">
    <name type="scientific">Humicola insolens</name>
    <name type="common">Soft-rot fungus</name>
    <dbReference type="NCBI Taxonomy" id="85995"/>
    <lineage>
        <taxon>Eukaryota</taxon>
        <taxon>Fungi</taxon>
        <taxon>Dikarya</taxon>
        <taxon>Ascomycota</taxon>
        <taxon>Pezizomycotina</taxon>
        <taxon>Sordariomycetes</taxon>
        <taxon>Sordariomycetidae</taxon>
        <taxon>Sordariales</taxon>
        <taxon>Chaetomiaceae</taxon>
        <taxon>Mycothermus</taxon>
    </lineage>
</organism>